<sequence>MTDDTTRGNGLTQAEYAATTDDSPESTSVIPAVKDDGSAPTSAERREARLRLARVEPWSVTRLAFVISVALMIVSVVAVTIFWTVLQATGVWGQVNDAVNTVLSNDDSSFDISSYLGLGRLVGLSLVLSAVNVVFLTALAAVGAHLYNAAAQLLGGVEVTFSDR</sequence>
<dbReference type="STRING" id="585531.HMPREF0063_10423"/>
<keyword evidence="5" id="KW-1185">Reference proteome</keyword>
<evidence type="ECO:0000313" key="4">
    <source>
        <dbReference type="EMBL" id="EFQ84571.1"/>
    </source>
</evidence>
<dbReference type="AlphaFoldDB" id="E2S8R6"/>
<gene>
    <name evidence="4" type="ORF">HMPREF0063_10423</name>
</gene>
<dbReference type="EMBL" id="ACLF03000002">
    <property type="protein sequence ID" value="EFQ84571.1"/>
    <property type="molecule type" value="Genomic_DNA"/>
</dbReference>
<dbReference type="Proteomes" id="UP000003111">
    <property type="component" value="Unassembled WGS sequence"/>
</dbReference>
<dbReference type="InterPro" id="IPR021949">
    <property type="entry name" value="DUF3566_TM"/>
</dbReference>
<evidence type="ECO:0000259" key="3">
    <source>
        <dbReference type="Pfam" id="PF12089"/>
    </source>
</evidence>
<evidence type="ECO:0000256" key="1">
    <source>
        <dbReference type="SAM" id="MobiDB-lite"/>
    </source>
</evidence>
<name>E2S8R6_9ACTN</name>
<feature type="compositionally biased region" description="Basic and acidic residues" evidence="1">
    <location>
        <begin position="33"/>
        <end position="42"/>
    </location>
</feature>
<dbReference type="RefSeq" id="WP_007079303.1">
    <property type="nucleotide sequence ID" value="NZ_CM001024.1"/>
</dbReference>
<accession>E2S8R6</accession>
<feature type="domain" description="DUF3566" evidence="3">
    <location>
        <begin position="46"/>
        <end position="163"/>
    </location>
</feature>
<keyword evidence="2" id="KW-0472">Membrane</keyword>
<evidence type="ECO:0000256" key="2">
    <source>
        <dbReference type="SAM" id="Phobius"/>
    </source>
</evidence>
<feature type="transmembrane region" description="Helical" evidence="2">
    <location>
        <begin position="63"/>
        <end position="86"/>
    </location>
</feature>
<dbReference type="HOGENOM" id="CLU_046697_4_0_11"/>
<organism evidence="4 5">
    <name type="scientific">Aeromicrobium marinum DSM 15272</name>
    <dbReference type="NCBI Taxonomy" id="585531"/>
    <lineage>
        <taxon>Bacteria</taxon>
        <taxon>Bacillati</taxon>
        <taxon>Actinomycetota</taxon>
        <taxon>Actinomycetes</taxon>
        <taxon>Propionibacteriales</taxon>
        <taxon>Nocardioidaceae</taxon>
        <taxon>Aeromicrobium</taxon>
    </lineage>
</organism>
<keyword evidence="2" id="KW-1133">Transmembrane helix</keyword>
<proteinExistence type="predicted"/>
<comment type="caution">
    <text evidence="4">The sequence shown here is derived from an EMBL/GenBank/DDBJ whole genome shotgun (WGS) entry which is preliminary data.</text>
</comment>
<evidence type="ECO:0000313" key="5">
    <source>
        <dbReference type="Proteomes" id="UP000003111"/>
    </source>
</evidence>
<feature type="transmembrane region" description="Helical" evidence="2">
    <location>
        <begin position="121"/>
        <end position="142"/>
    </location>
</feature>
<keyword evidence="2" id="KW-0812">Transmembrane</keyword>
<dbReference type="Pfam" id="PF12089">
    <property type="entry name" value="DUF3566"/>
    <property type="match status" value="1"/>
</dbReference>
<feature type="region of interest" description="Disordered" evidence="1">
    <location>
        <begin position="1"/>
        <end position="42"/>
    </location>
</feature>
<dbReference type="OrthoDB" id="3240216at2"/>
<dbReference type="eggNOG" id="COG3266">
    <property type="taxonomic scope" value="Bacteria"/>
</dbReference>
<protein>
    <recommendedName>
        <fullName evidence="3">DUF3566 domain-containing protein</fullName>
    </recommendedName>
</protein>
<reference evidence="4" key="1">
    <citation type="submission" date="2010-08" db="EMBL/GenBank/DDBJ databases">
        <authorList>
            <person name="Muzny D."/>
            <person name="Qin X."/>
            <person name="Buhay C."/>
            <person name="Dugan-Rocha S."/>
            <person name="Ding Y."/>
            <person name="Chen G."/>
            <person name="Hawes A."/>
            <person name="Holder M."/>
            <person name="Jhangiani S."/>
            <person name="Johnson A."/>
            <person name="Khan Z."/>
            <person name="Li Z."/>
            <person name="Liu W."/>
            <person name="Liu X."/>
            <person name="Perez L."/>
            <person name="Shen H."/>
            <person name="Wang Q."/>
            <person name="Watt J."/>
            <person name="Xi L."/>
            <person name="Xin Y."/>
            <person name="Zhou J."/>
            <person name="Deng J."/>
            <person name="Jiang H."/>
            <person name="Liu Y."/>
            <person name="Qu J."/>
            <person name="Song X.-Z."/>
            <person name="Zhang L."/>
            <person name="Villasana D."/>
            <person name="Johnson A."/>
            <person name="Liu J."/>
            <person name="Liyanage D."/>
            <person name="Lorensuhewa L."/>
            <person name="Robinson T."/>
            <person name="Song A."/>
            <person name="Song B.-B."/>
            <person name="Dinh H."/>
            <person name="Thornton R."/>
            <person name="Coyle M."/>
            <person name="Francisco L."/>
            <person name="Jackson L."/>
            <person name="Javaid M."/>
            <person name="Korchina V."/>
            <person name="Kovar C."/>
            <person name="Mata R."/>
            <person name="Mathew T."/>
            <person name="Ngo R."/>
            <person name="Nguyen L."/>
            <person name="Nguyen N."/>
            <person name="Okwuonu G."/>
            <person name="Ongeri F."/>
            <person name="Pham C."/>
            <person name="Simmons D."/>
            <person name="Wilczek-Boney K."/>
            <person name="Hale W."/>
            <person name="Jakkamsetti A."/>
            <person name="Pham P."/>
            <person name="Ruth R."/>
            <person name="San Lucas F."/>
            <person name="Warren J."/>
            <person name="Zhang J."/>
            <person name="Zhao Z."/>
            <person name="Zhou C."/>
            <person name="Zhu D."/>
            <person name="Lee S."/>
            <person name="Bess C."/>
            <person name="Blankenburg K."/>
            <person name="Forbes L."/>
            <person name="Fu Q."/>
            <person name="Gubbala S."/>
            <person name="Hirani K."/>
            <person name="Jayaseelan J.C."/>
            <person name="Lara F."/>
            <person name="Munidasa M."/>
            <person name="Palculict T."/>
            <person name="Patil S."/>
            <person name="Pu L.-L."/>
            <person name="Saada N."/>
            <person name="Tang L."/>
            <person name="Weissenberger G."/>
            <person name="Zhu Y."/>
            <person name="Hemphill L."/>
            <person name="Shang Y."/>
            <person name="Youmans B."/>
            <person name="Ayvaz T."/>
            <person name="Ross M."/>
            <person name="Santibanez J."/>
            <person name="Aqrawi P."/>
            <person name="Gross S."/>
            <person name="Joshi V."/>
            <person name="Fowler G."/>
            <person name="Nazareth L."/>
            <person name="Reid J."/>
            <person name="Worley K."/>
            <person name="Petrosino J."/>
            <person name="Highlander S."/>
            <person name="Gibbs R."/>
        </authorList>
    </citation>
    <scope>NUCLEOTIDE SEQUENCE [LARGE SCALE GENOMIC DNA]</scope>
    <source>
        <strain evidence="4">DSM 15272</strain>
    </source>
</reference>